<organism evidence="2 3">
    <name type="scientific">Labeo rohita</name>
    <name type="common">Indian major carp</name>
    <name type="synonym">Cyprinus rohita</name>
    <dbReference type="NCBI Taxonomy" id="84645"/>
    <lineage>
        <taxon>Eukaryota</taxon>
        <taxon>Metazoa</taxon>
        <taxon>Chordata</taxon>
        <taxon>Craniata</taxon>
        <taxon>Vertebrata</taxon>
        <taxon>Euteleostomi</taxon>
        <taxon>Actinopterygii</taxon>
        <taxon>Neopterygii</taxon>
        <taxon>Teleostei</taxon>
        <taxon>Ostariophysi</taxon>
        <taxon>Cypriniformes</taxon>
        <taxon>Cyprinidae</taxon>
        <taxon>Labeoninae</taxon>
        <taxon>Labeonini</taxon>
        <taxon>Labeo</taxon>
    </lineage>
</organism>
<protein>
    <submittedName>
        <fullName evidence="2">Ubiquitin carboxyl-terminal hydrolase 2</fullName>
    </submittedName>
</protein>
<dbReference type="GO" id="GO:0016787">
    <property type="term" value="F:hydrolase activity"/>
    <property type="evidence" value="ECO:0007669"/>
    <property type="project" value="UniProtKB-KW"/>
</dbReference>
<evidence type="ECO:0000313" key="2">
    <source>
        <dbReference type="EMBL" id="KAI2653793.1"/>
    </source>
</evidence>
<evidence type="ECO:0000256" key="1">
    <source>
        <dbReference type="SAM" id="MobiDB-lite"/>
    </source>
</evidence>
<accession>A0ABQ8LT22</accession>
<keyword evidence="3" id="KW-1185">Reference proteome</keyword>
<comment type="caution">
    <text evidence="2">The sequence shown here is derived from an EMBL/GenBank/DDBJ whole genome shotgun (WGS) entry which is preliminary data.</text>
</comment>
<evidence type="ECO:0000313" key="3">
    <source>
        <dbReference type="Proteomes" id="UP000830375"/>
    </source>
</evidence>
<sequence>MLEEAGTEEELEDEGFKESGLDPTVGLLDPFSGSSPATTSSAIGHACTSSAAVSPSPVTPTALQQLVANEHTTTASSGPTAVPTSLASAPPYVSIISASLASTPTTSPSGPPAMTPTAPKQQLAVDERCIPKMDRVDSLAEYLASTIIVLWQNLLPYDHQRVAYSALHQLHLTIGRFRCSKKKPEFTAGVGSMTRCILGLTGSPAQFDVNQITLIQWHNKQLKRQECNILLQGINLPASIPVAPVPLPPVQVRPTAAPPQPGPQHQYHLPRSTAGQAVVKRKSEAPAQQTHSLQSVCQSLPAQRQLFPQQASPLTYAPLPAVSSLSPASDPLVQCIQTDCSCWPPFLLITCLEALQSES</sequence>
<proteinExistence type="predicted"/>
<feature type="region of interest" description="Disordered" evidence="1">
    <location>
        <begin position="251"/>
        <end position="285"/>
    </location>
</feature>
<keyword evidence="2" id="KW-0378">Hydrolase</keyword>
<feature type="compositionally biased region" description="Acidic residues" evidence="1">
    <location>
        <begin position="1"/>
        <end position="13"/>
    </location>
</feature>
<feature type="compositionally biased region" description="Pro residues" evidence="1">
    <location>
        <begin position="251"/>
        <end position="262"/>
    </location>
</feature>
<reference evidence="2 3" key="1">
    <citation type="submission" date="2022-01" db="EMBL/GenBank/DDBJ databases">
        <title>A high-quality chromosome-level genome assembly of rohu carp, Labeo rohita.</title>
        <authorList>
            <person name="Arick M.A. II"/>
            <person name="Hsu C.-Y."/>
            <person name="Magbanua Z."/>
            <person name="Pechanova O."/>
            <person name="Grover C."/>
            <person name="Miller E."/>
            <person name="Thrash A."/>
            <person name="Ezzel L."/>
            <person name="Alam S."/>
            <person name="Benzie J."/>
            <person name="Hamilton M."/>
            <person name="Karsi A."/>
            <person name="Lawrence M.L."/>
            <person name="Peterson D.G."/>
        </authorList>
    </citation>
    <scope>NUCLEOTIDE SEQUENCE [LARGE SCALE GENOMIC DNA]</scope>
    <source>
        <strain evidence="3">BAU-BD-2019</strain>
        <tissue evidence="2">Blood</tissue>
    </source>
</reference>
<feature type="compositionally biased region" description="Polar residues" evidence="1">
    <location>
        <begin position="32"/>
        <end position="42"/>
    </location>
</feature>
<feature type="region of interest" description="Disordered" evidence="1">
    <location>
        <begin position="1"/>
        <end position="42"/>
    </location>
</feature>
<dbReference type="EMBL" id="JACTAM010000018">
    <property type="protein sequence ID" value="KAI2653793.1"/>
    <property type="molecule type" value="Genomic_DNA"/>
</dbReference>
<dbReference type="Proteomes" id="UP000830375">
    <property type="component" value="Unassembled WGS sequence"/>
</dbReference>
<name>A0ABQ8LT22_LABRO</name>
<gene>
    <name evidence="2" type="ORF">H4Q32_014139</name>
</gene>